<evidence type="ECO:0000313" key="1">
    <source>
        <dbReference type="EMBL" id="AEM23727.1"/>
    </source>
</evidence>
<gene>
    <name evidence="1" type="primary">TGM1</name>
</gene>
<dbReference type="AlphaFoldDB" id="G1APU8"/>
<dbReference type="ChiTaRS" id="TGM1">
    <property type="organism name" value="human"/>
</dbReference>
<dbReference type="OrthoDB" id="437511at2759"/>
<feature type="non-terminal residue" evidence="1">
    <location>
        <position position="46"/>
    </location>
</feature>
<reference evidence="1" key="1">
    <citation type="journal article" date="2011" name="Int. J. Dermatol.">
        <title>Characterization of TGM1 c.984+1G&gt;A mutation identified in a homozygous carrier of Lamellar Ichthyosis.</title>
        <authorList>
            <person name="Fachal L."/>
            <person name="Rodriguez-Pazos L."/>
            <person name="Ginarte M."/>
            <person name="Beiras A."/>
            <person name="Suarez-Penaranda J.Manuel."/>
            <person name="Toribio J."/>
            <person name="Carracedo A."/>
            <person name="Vega A."/>
        </authorList>
    </citation>
    <scope>NUCLEOTIDE SEQUENCE</scope>
</reference>
<accession>G1APU8</accession>
<dbReference type="PeptideAtlas" id="G1APU8"/>
<name>G1APU8_HUMAN</name>
<sequence length="46" mass="4930">LDRRGMPYGGRGDPVNVSRVISAMCCAAWVWPPVLSPTSTPPTTQT</sequence>
<organism evidence="1">
    <name type="scientific">Homo sapiens</name>
    <name type="common">Human</name>
    <dbReference type="NCBI Taxonomy" id="9606"/>
    <lineage>
        <taxon>Eukaryota</taxon>
        <taxon>Metazoa</taxon>
        <taxon>Chordata</taxon>
        <taxon>Craniata</taxon>
        <taxon>Vertebrata</taxon>
        <taxon>Euteleostomi</taxon>
        <taxon>Mammalia</taxon>
        <taxon>Eutheria</taxon>
        <taxon>Euarchontoglires</taxon>
        <taxon>Primates</taxon>
        <taxon>Haplorrhini</taxon>
        <taxon>Catarrhini</taxon>
        <taxon>Hominidae</taxon>
        <taxon>Homo</taxon>
    </lineage>
</organism>
<feature type="non-terminal residue" evidence="1">
    <location>
        <position position="1"/>
    </location>
</feature>
<dbReference type="EMBL" id="JF419518">
    <property type="protein sequence ID" value="AEM23727.1"/>
    <property type="molecule type" value="mRNA"/>
</dbReference>
<proteinExistence type="evidence at transcript level"/>
<protein>
    <submittedName>
        <fullName evidence="1">Transglutaminase 1 isoform</fullName>
    </submittedName>
</protein>